<reference evidence="3" key="1">
    <citation type="journal article" date="2014" name="Int. J. Syst. Evol. Microbiol.">
        <title>Complete genome sequence of Corynebacterium casei LMG S-19264T (=DSM 44701T), isolated from a smear-ripened cheese.</title>
        <authorList>
            <consortium name="US DOE Joint Genome Institute (JGI-PGF)"/>
            <person name="Walter F."/>
            <person name="Albersmeier A."/>
            <person name="Kalinowski J."/>
            <person name="Ruckert C."/>
        </authorList>
    </citation>
    <scope>NUCLEOTIDE SEQUENCE</scope>
    <source>
        <strain evidence="3">JCM 4654</strain>
    </source>
</reference>
<accession>A0A918Y798</accession>
<feature type="region of interest" description="Disordered" evidence="1">
    <location>
        <begin position="1"/>
        <end position="21"/>
    </location>
</feature>
<dbReference type="AlphaFoldDB" id="A0A918Y798"/>
<organism evidence="3 4">
    <name type="scientific">Streptomyces naganishii JCM 4654</name>
    <dbReference type="NCBI Taxonomy" id="1306179"/>
    <lineage>
        <taxon>Bacteria</taxon>
        <taxon>Bacillati</taxon>
        <taxon>Actinomycetota</taxon>
        <taxon>Actinomycetes</taxon>
        <taxon>Kitasatosporales</taxon>
        <taxon>Streptomycetaceae</taxon>
        <taxon>Streptomyces</taxon>
    </lineage>
</organism>
<dbReference type="GO" id="GO:0014808">
    <property type="term" value="P:release of sequestered calcium ion into cytosol by sarcoplasmic reticulum"/>
    <property type="evidence" value="ECO:0007669"/>
    <property type="project" value="TreeGrafter"/>
</dbReference>
<dbReference type="RefSeq" id="WP_190179875.1">
    <property type="nucleotide sequence ID" value="NZ_BMVF01000013.1"/>
</dbReference>
<keyword evidence="4" id="KW-1185">Reference proteome</keyword>
<reference evidence="3" key="2">
    <citation type="submission" date="2020-09" db="EMBL/GenBank/DDBJ databases">
        <authorList>
            <person name="Sun Q."/>
            <person name="Ohkuma M."/>
        </authorList>
    </citation>
    <scope>NUCLEOTIDE SEQUENCE</scope>
    <source>
        <strain evidence="3">JCM 4654</strain>
    </source>
</reference>
<dbReference type="InterPro" id="IPR003032">
    <property type="entry name" value="Ryanodine_rcpt"/>
</dbReference>
<evidence type="ECO:0000313" key="4">
    <source>
        <dbReference type="Proteomes" id="UP000608955"/>
    </source>
</evidence>
<comment type="caution">
    <text evidence="3">The sequence shown here is derived from an EMBL/GenBank/DDBJ whole genome shotgun (WGS) entry which is preliminary data.</text>
</comment>
<dbReference type="Gene3D" id="6.20.350.10">
    <property type="match status" value="1"/>
</dbReference>
<name>A0A918Y798_9ACTN</name>
<gene>
    <name evidence="3" type="ORF">GCM10010508_47730</name>
</gene>
<sequence length="104" mass="11964">MKRRDGRQPWTPPPPGTVDVKVPDSLHALIEILAEEAHNNWARQRLSEGWRYGRRLSRRRRTHPLLVPYSALTHAQQEADRVVAMGSVKVILRHGYTLQEPAGR</sequence>
<dbReference type="PANTHER" id="PTHR46399:SF8">
    <property type="entry name" value="B30.2_SPRY DOMAIN-CONTAINING PROTEIN"/>
    <property type="match status" value="1"/>
</dbReference>
<dbReference type="Proteomes" id="UP000608955">
    <property type="component" value="Unassembled WGS sequence"/>
</dbReference>
<dbReference type="GO" id="GO:0005219">
    <property type="term" value="F:ryanodine-sensitive calcium-release channel activity"/>
    <property type="evidence" value="ECO:0007669"/>
    <property type="project" value="TreeGrafter"/>
</dbReference>
<dbReference type="EMBL" id="BMVF01000013">
    <property type="protein sequence ID" value="GHD92934.1"/>
    <property type="molecule type" value="Genomic_DNA"/>
</dbReference>
<protein>
    <recommendedName>
        <fullName evidence="2">Ryanodine receptor Ryr domain-containing protein</fullName>
    </recommendedName>
</protein>
<dbReference type="PANTHER" id="PTHR46399">
    <property type="entry name" value="B30.2/SPRY DOMAIN-CONTAINING PROTEIN"/>
    <property type="match status" value="1"/>
</dbReference>
<evidence type="ECO:0000256" key="1">
    <source>
        <dbReference type="SAM" id="MobiDB-lite"/>
    </source>
</evidence>
<dbReference type="Pfam" id="PF02026">
    <property type="entry name" value="RyR"/>
    <property type="match status" value="1"/>
</dbReference>
<evidence type="ECO:0000313" key="3">
    <source>
        <dbReference type="EMBL" id="GHD92934.1"/>
    </source>
</evidence>
<proteinExistence type="predicted"/>
<dbReference type="InterPro" id="IPR015925">
    <property type="entry name" value="Ryanodine_IP3_receptor"/>
</dbReference>
<feature type="domain" description="Ryanodine receptor Ryr" evidence="2">
    <location>
        <begin position="10"/>
        <end position="99"/>
    </location>
</feature>
<dbReference type="GO" id="GO:0034704">
    <property type="term" value="C:calcium channel complex"/>
    <property type="evidence" value="ECO:0007669"/>
    <property type="project" value="TreeGrafter"/>
</dbReference>
<evidence type="ECO:0000259" key="2">
    <source>
        <dbReference type="Pfam" id="PF02026"/>
    </source>
</evidence>